<feature type="transmembrane region" description="Helical" evidence="8">
    <location>
        <begin position="7"/>
        <end position="33"/>
    </location>
</feature>
<dbReference type="InterPro" id="IPR003804">
    <property type="entry name" value="Lactate_perm"/>
</dbReference>
<evidence type="ECO:0000256" key="5">
    <source>
        <dbReference type="ARBA" id="ARBA00022692"/>
    </source>
</evidence>
<dbReference type="Proteomes" id="UP000886752">
    <property type="component" value="Unassembled WGS sequence"/>
</dbReference>
<feature type="transmembrane region" description="Helical" evidence="8">
    <location>
        <begin position="398"/>
        <end position="416"/>
    </location>
</feature>
<evidence type="ECO:0000256" key="7">
    <source>
        <dbReference type="ARBA" id="ARBA00023136"/>
    </source>
</evidence>
<evidence type="ECO:0000256" key="2">
    <source>
        <dbReference type="ARBA" id="ARBA00010100"/>
    </source>
</evidence>
<dbReference type="GO" id="GO:0015129">
    <property type="term" value="F:lactate transmembrane transporter activity"/>
    <property type="evidence" value="ECO:0007669"/>
    <property type="project" value="UniProtKB-UniRule"/>
</dbReference>
<evidence type="ECO:0000256" key="8">
    <source>
        <dbReference type="RuleBase" id="RU365092"/>
    </source>
</evidence>
<reference evidence="9" key="1">
    <citation type="journal article" date="2021" name="PeerJ">
        <title>Extensive microbial diversity within the chicken gut microbiome revealed by metagenomics and culture.</title>
        <authorList>
            <person name="Gilroy R."/>
            <person name="Ravi A."/>
            <person name="Getino M."/>
            <person name="Pursley I."/>
            <person name="Horton D.L."/>
            <person name="Alikhan N.F."/>
            <person name="Baker D."/>
            <person name="Gharbi K."/>
            <person name="Hall N."/>
            <person name="Watson M."/>
            <person name="Adriaenssens E.M."/>
            <person name="Foster-Nyarko E."/>
            <person name="Jarju S."/>
            <person name="Secka A."/>
            <person name="Antonio M."/>
            <person name="Oren A."/>
            <person name="Chaudhuri R.R."/>
            <person name="La Ragione R."/>
            <person name="Hildebrand F."/>
            <person name="Pallen M.J."/>
        </authorList>
    </citation>
    <scope>NUCLEOTIDE SEQUENCE</scope>
    <source>
        <strain evidence="9">ChiHecec2B26-446</strain>
    </source>
</reference>
<evidence type="ECO:0000256" key="1">
    <source>
        <dbReference type="ARBA" id="ARBA00004651"/>
    </source>
</evidence>
<name>A0A9D1TPN9_9BACT</name>
<protein>
    <recommendedName>
        <fullName evidence="8">L-lactate permease</fullName>
    </recommendedName>
</protein>
<dbReference type="EMBL" id="DXHV01000040">
    <property type="protein sequence ID" value="HIW00247.1"/>
    <property type="molecule type" value="Genomic_DNA"/>
</dbReference>
<comment type="similarity">
    <text evidence="2 8">Belongs to the lactate permease family.</text>
</comment>
<dbReference type="GO" id="GO:0005886">
    <property type="term" value="C:plasma membrane"/>
    <property type="evidence" value="ECO:0007669"/>
    <property type="project" value="UniProtKB-SubCell"/>
</dbReference>
<keyword evidence="5 8" id="KW-0812">Transmembrane</keyword>
<keyword evidence="6 8" id="KW-1133">Transmembrane helix</keyword>
<dbReference type="AlphaFoldDB" id="A0A9D1TPN9"/>
<keyword evidence="7 8" id="KW-0472">Membrane</keyword>
<proteinExistence type="inferred from homology"/>
<comment type="caution">
    <text evidence="9">The sequence shown here is derived from an EMBL/GenBank/DDBJ whole genome shotgun (WGS) entry which is preliminary data.</text>
</comment>
<feature type="transmembrane region" description="Helical" evidence="8">
    <location>
        <begin position="154"/>
        <end position="179"/>
    </location>
</feature>
<feature type="transmembrane region" description="Helical" evidence="8">
    <location>
        <begin position="118"/>
        <end position="142"/>
    </location>
</feature>
<dbReference type="PANTHER" id="PTHR30003">
    <property type="entry name" value="L-LACTATE PERMEASE"/>
    <property type="match status" value="1"/>
</dbReference>
<keyword evidence="3 8" id="KW-0813">Transport</keyword>
<feature type="transmembrane region" description="Helical" evidence="8">
    <location>
        <begin position="358"/>
        <end position="378"/>
    </location>
</feature>
<feature type="transmembrane region" description="Helical" evidence="8">
    <location>
        <begin position="224"/>
        <end position="246"/>
    </location>
</feature>
<evidence type="ECO:0000313" key="10">
    <source>
        <dbReference type="Proteomes" id="UP000886752"/>
    </source>
</evidence>
<sequence>MEVWHQLYAPVGGSVVSALIASIPLIALFYMLAVRKAKGHHAALVAVVCAFLCAVIVWGMPVSIAASSFVYGAAFGLFPIIWIVITAVWVYNMTVDSGDFEHIKTSIARLTDDRRLQAIFIAFAFGSFLEGTAGFGTPVAITAAMLTGLGFQPIYAAGMCLIANTAPVAFGAIGVPVIVAGQVSGISDLHISAYVGHQLPLLSVFVPMWLCCAMCGFKRALEVLPAILVAGVCFAGSQFFFSTYHGPTLPDIMSALSAIIGLMILLRVWKPGQIWRFEGEPEAKETTGPMPSTGEVLRAWSPFIILAIMVFLWGLPQFKNLLNSVPGAVITFAWPGVDGMVMRTAPIVPEPTVYAAKFTFNWLSAGGTAILIGGFLAVPFMPKYSFGRAIGCLIKTTYVLRFPILTISLILGLAYLMNYSGMSSTLGIAFTLTGAAYPFFAPLLGWLGVFLTGSDTSSNALFCGMQRSTAEVVGMDPTLAVASNSSGGVTGKMISPQSISVATAATGMVGQEGNLFRFALPHSLAMTLIVCILTWLQSGPLKWMLPTF</sequence>
<feature type="transmembrane region" description="Helical" evidence="8">
    <location>
        <begin position="428"/>
        <end position="451"/>
    </location>
</feature>
<comment type="function">
    <text evidence="8">Uptake of L-lactate across the membrane. Can also transport D-lactate and glycolate.</text>
</comment>
<feature type="transmembrane region" description="Helical" evidence="8">
    <location>
        <begin position="199"/>
        <end position="217"/>
    </location>
</feature>
<organism evidence="9 10">
    <name type="scientific">Candidatus Desulfovibrio intestinipullorum</name>
    <dbReference type="NCBI Taxonomy" id="2838536"/>
    <lineage>
        <taxon>Bacteria</taxon>
        <taxon>Pseudomonadati</taxon>
        <taxon>Thermodesulfobacteriota</taxon>
        <taxon>Desulfovibrionia</taxon>
        <taxon>Desulfovibrionales</taxon>
        <taxon>Desulfovibrionaceae</taxon>
        <taxon>Desulfovibrio</taxon>
    </lineage>
</organism>
<dbReference type="PANTHER" id="PTHR30003:SF0">
    <property type="entry name" value="GLYCOLATE PERMEASE GLCA-RELATED"/>
    <property type="match status" value="1"/>
</dbReference>
<dbReference type="GO" id="GO:0015295">
    <property type="term" value="F:solute:proton symporter activity"/>
    <property type="evidence" value="ECO:0007669"/>
    <property type="project" value="TreeGrafter"/>
</dbReference>
<evidence type="ECO:0000256" key="4">
    <source>
        <dbReference type="ARBA" id="ARBA00022475"/>
    </source>
</evidence>
<dbReference type="Pfam" id="PF02652">
    <property type="entry name" value="Lactate_perm"/>
    <property type="match status" value="1"/>
</dbReference>
<evidence type="ECO:0000256" key="3">
    <source>
        <dbReference type="ARBA" id="ARBA00022448"/>
    </source>
</evidence>
<feature type="transmembrane region" description="Helical" evidence="8">
    <location>
        <begin position="252"/>
        <end position="269"/>
    </location>
</feature>
<feature type="transmembrane region" description="Helical" evidence="8">
    <location>
        <begin position="296"/>
        <end position="315"/>
    </location>
</feature>
<evidence type="ECO:0000256" key="6">
    <source>
        <dbReference type="ARBA" id="ARBA00022989"/>
    </source>
</evidence>
<gene>
    <name evidence="9" type="ORF">H9894_03565</name>
</gene>
<evidence type="ECO:0000313" key="9">
    <source>
        <dbReference type="EMBL" id="HIW00247.1"/>
    </source>
</evidence>
<feature type="transmembrane region" description="Helical" evidence="8">
    <location>
        <begin position="518"/>
        <end position="536"/>
    </location>
</feature>
<keyword evidence="4 8" id="KW-1003">Cell membrane</keyword>
<feature type="transmembrane region" description="Helical" evidence="8">
    <location>
        <begin position="39"/>
        <end position="58"/>
    </location>
</feature>
<accession>A0A9D1TPN9</accession>
<reference evidence="9" key="2">
    <citation type="submission" date="2021-04" db="EMBL/GenBank/DDBJ databases">
        <authorList>
            <person name="Gilroy R."/>
        </authorList>
    </citation>
    <scope>NUCLEOTIDE SEQUENCE</scope>
    <source>
        <strain evidence="9">ChiHecec2B26-446</strain>
    </source>
</reference>
<dbReference type="NCBIfam" id="TIGR00795">
    <property type="entry name" value="lctP"/>
    <property type="match status" value="1"/>
</dbReference>
<comment type="subcellular location">
    <subcellularLocation>
        <location evidence="1 8">Cell membrane</location>
        <topology evidence="1 8">Multi-pass membrane protein</topology>
    </subcellularLocation>
</comment>
<feature type="transmembrane region" description="Helical" evidence="8">
    <location>
        <begin position="70"/>
        <end position="91"/>
    </location>
</feature>